<protein>
    <submittedName>
        <fullName evidence="1">Uncharacterized protein</fullName>
    </submittedName>
</protein>
<evidence type="ECO:0000313" key="1">
    <source>
        <dbReference type="EMBL" id="JAD26298.1"/>
    </source>
</evidence>
<dbReference type="EMBL" id="GBRH01271597">
    <property type="protein sequence ID" value="JAD26298.1"/>
    <property type="molecule type" value="Transcribed_RNA"/>
</dbReference>
<sequence>MHVPRLKKTRLNVMTSFASGSLSLNTVYVPGLFCFTTSSTRGMLQYKASKVPKRFSMTSCFARQAFE</sequence>
<reference evidence="1" key="2">
    <citation type="journal article" date="2015" name="Data Brief">
        <title>Shoot transcriptome of the giant reed, Arundo donax.</title>
        <authorList>
            <person name="Barrero R.A."/>
            <person name="Guerrero F.D."/>
            <person name="Moolhuijzen P."/>
            <person name="Goolsby J.A."/>
            <person name="Tidwell J."/>
            <person name="Bellgard S.E."/>
            <person name="Bellgard M.I."/>
        </authorList>
    </citation>
    <scope>NUCLEOTIDE SEQUENCE</scope>
    <source>
        <tissue evidence="1">Shoot tissue taken approximately 20 cm above the soil surface</tissue>
    </source>
</reference>
<name>A0A0A8YLA0_ARUDO</name>
<organism evidence="1">
    <name type="scientific">Arundo donax</name>
    <name type="common">Giant reed</name>
    <name type="synonym">Donax arundinaceus</name>
    <dbReference type="NCBI Taxonomy" id="35708"/>
    <lineage>
        <taxon>Eukaryota</taxon>
        <taxon>Viridiplantae</taxon>
        <taxon>Streptophyta</taxon>
        <taxon>Embryophyta</taxon>
        <taxon>Tracheophyta</taxon>
        <taxon>Spermatophyta</taxon>
        <taxon>Magnoliopsida</taxon>
        <taxon>Liliopsida</taxon>
        <taxon>Poales</taxon>
        <taxon>Poaceae</taxon>
        <taxon>PACMAD clade</taxon>
        <taxon>Arundinoideae</taxon>
        <taxon>Arundineae</taxon>
        <taxon>Arundo</taxon>
    </lineage>
</organism>
<reference evidence="1" key="1">
    <citation type="submission" date="2014-09" db="EMBL/GenBank/DDBJ databases">
        <authorList>
            <person name="Magalhaes I.L.F."/>
            <person name="Oliveira U."/>
            <person name="Santos F.R."/>
            <person name="Vidigal T.H.D.A."/>
            <person name="Brescovit A.D."/>
            <person name="Santos A.J."/>
        </authorList>
    </citation>
    <scope>NUCLEOTIDE SEQUENCE</scope>
    <source>
        <tissue evidence="1">Shoot tissue taken approximately 20 cm above the soil surface</tissue>
    </source>
</reference>
<proteinExistence type="predicted"/>
<accession>A0A0A8YLA0</accession>
<dbReference type="AlphaFoldDB" id="A0A0A8YLA0"/>